<protein>
    <submittedName>
        <fullName evidence="1">Uncharacterized protein</fullName>
    </submittedName>
</protein>
<comment type="caution">
    <text evidence="1">The sequence shown here is derived from an EMBL/GenBank/DDBJ whole genome shotgun (WGS) entry which is preliminary data.</text>
</comment>
<evidence type="ECO:0000313" key="2">
    <source>
        <dbReference type="Proteomes" id="UP000093482"/>
    </source>
</evidence>
<dbReference type="OrthoDB" id="5314016at2"/>
<gene>
    <name evidence="1" type="ORF">A6K76_16050</name>
</gene>
<organism evidence="1 2">
    <name type="scientific">Caryophanon latum</name>
    <dbReference type="NCBI Taxonomy" id="33977"/>
    <lineage>
        <taxon>Bacteria</taxon>
        <taxon>Bacillati</taxon>
        <taxon>Bacillota</taxon>
        <taxon>Bacilli</taxon>
        <taxon>Bacillales</taxon>
        <taxon>Caryophanaceae</taxon>
        <taxon>Caryophanon</taxon>
    </lineage>
</organism>
<keyword evidence="2" id="KW-1185">Reference proteome</keyword>
<dbReference type="EMBL" id="MATO01000084">
    <property type="protein sequence ID" value="OCS84187.1"/>
    <property type="molecule type" value="Genomic_DNA"/>
</dbReference>
<evidence type="ECO:0000313" key="1">
    <source>
        <dbReference type="EMBL" id="OCS84187.1"/>
    </source>
</evidence>
<reference evidence="1 2" key="1">
    <citation type="submission" date="2016-07" db="EMBL/GenBank/DDBJ databases">
        <title>Caryophanon latum genome sequencing.</title>
        <authorList>
            <person name="Verma A."/>
            <person name="Pal Y."/>
            <person name="Krishnamurthi S."/>
        </authorList>
    </citation>
    <scope>NUCLEOTIDE SEQUENCE [LARGE SCALE GENOMIC DNA]</scope>
    <source>
        <strain evidence="1 2">DSM 14151</strain>
    </source>
</reference>
<dbReference type="Proteomes" id="UP000093482">
    <property type="component" value="Unassembled WGS sequence"/>
</dbReference>
<dbReference type="RefSeq" id="WP_066466586.1">
    <property type="nucleotide sequence ID" value="NZ_MATO01000084.1"/>
</dbReference>
<name>A0A1C0YAH2_9BACL</name>
<accession>A0A1C0YAH2</accession>
<proteinExistence type="predicted"/>
<dbReference type="AlphaFoldDB" id="A0A1C0YAH2"/>
<sequence length="323" mass="36807">MWSYNGDFFDAAFYNDDVHIESNYGPKQLSGEAFLVHNHSVPSVHAHHYSLYTKKATCNCFAKATNVIVETFHTNEPPSADALHTYFDQTVTVRDDMLSLPLHCDKCIHIWTPMRYYAQTHYTNHSPVAFAKIGFSPTLLAHATTIFVKQAQESHTAKIFVQKSACKCIEEAGKVEVKRFTNISERDLVQHLFNVTVSDEDIYEQSTRCQICLPAPSNWTPSAMRIGHFEKYTSHGIMYSTFLSETLTPHVAYEIEPQVFMLAEKKQGCDCFEDVGQIEVTQPLTIEQFVQFLQQEFSMRVQPATASVQTQCDVCAQQFFMLP</sequence>